<evidence type="ECO:0000313" key="3">
    <source>
        <dbReference type="Proteomes" id="UP000659630"/>
    </source>
</evidence>
<accession>A0A923I6D9</accession>
<proteinExistence type="predicted"/>
<gene>
    <name evidence="2" type="ORF">H8S23_00540</name>
</gene>
<sequence>MERRRYKFHSKKKKRDHRLPAVLVIIGILLLSGSAVTFSRYVLQREEGQIATAADFYFESDYLKEGGAAYTVYTGSVNIRVANHDGLNATGADISYTIGEKGSAEPRTLKGGAQSSDEYDLSGTAGETKTIFAAAASPYQKTLSASFTFQDPGENTVYRITDQGYYLVLDLYIGAKVQDITIIYGADLVPDSTNELMAGWTSGESGTLSGLSPHAHYSLVFFESTLADHPAVGEKLLEGGSIALADP</sequence>
<protein>
    <submittedName>
        <fullName evidence="2">Uncharacterized protein</fullName>
    </submittedName>
</protein>
<keyword evidence="3" id="KW-1185">Reference proteome</keyword>
<evidence type="ECO:0000313" key="2">
    <source>
        <dbReference type="EMBL" id="MBC5579989.1"/>
    </source>
</evidence>
<comment type="caution">
    <text evidence="2">The sequence shown here is derived from an EMBL/GenBank/DDBJ whole genome shotgun (WGS) entry which is preliminary data.</text>
</comment>
<dbReference type="AlphaFoldDB" id="A0A923I6D9"/>
<reference evidence="2" key="1">
    <citation type="submission" date="2020-08" db="EMBL/GenBank/DDBJ databases">
        <title>Genome public.</title>
        <authorList>
            <person name="Liu C."/>
            <person name="Sun Q."/>
        </authorList>
    </citation>
    <scope>NUCLEOTIDE SEQUENCE</scope>
    <source>
        <strain evidence="2">BX8</strain>
    </source>
</reference>
<keyword evidence="1" id="KW-0812">Transmembrane</keyword>
<evidence type="ECO:0000256" key="1">
    <source>
        <dbReference type="SAM" id="Phobius"/>
    </source>
</evidence>
<dbReference type="Proteomes" id="UP000659630">
    <property type="component" value="Unassembled WGS sequence"/>
</dbReference>
<keyword evidence="1" id="KW-0472">Membrane</keyword>
<organism evidence="2 3">
    <name type="scientific">Anaerofilum hominis</name>
    <dbReference type="NCBI Taxonomy" id="2763016"/>
    <lineage>
        <taxon>Bacteria</taxon>
        <taxon>Bacillati</taxon>
        <taxon>Bacillota</taxon>
        <taxon>Clostridia</taxon>
        <taxon>Eubacteriales</taxon>
        <taxon>Oscillospiraceae</taxon>
        <taxon>Anaerofilum</taxon>
    </lineage>
</organism>
<keyword evidence="1" id="KW-1133">Transmembrane helix</keyword>
<dbReference type="EMBL" id="JACONZ010000001">
    <property type="protein sequence ID" value="MBC5579989.1"/>
    <property type="molecule type" value="Genomic_DNA"/>
</dbReference>
<dbReference type="RefSeq" id="WP_186886367.1">
    <property type="nucleotide sequence ID" value="NZ_JACONZ010000001.1"/>
</dbReference>
<feature type="transmembrane region" description="Helical" evidence="1">
    <location>
        <begin position="21"/>
        <end position="43"/>
    </location>
</feature>
<name>A0A923I6D9_9FIRM</name>